<gene>
    <name evidence="1" type="ORF">AVEN_148975_1</name>
</gene>
<reference evidence="1 2" key="1">
    <citation type="journal article" date="2019" name="Sci. Rep.">
        <title>Orb-weaving spider Araneus ventricosus genome elucidates the spidroin gene catalogue.</title>
        <authorList>
            <person name="Kono N."/>
            <person name="Nakamura H."/>
            <person name="Ohtoshi R."/>
            <person name="Moran D.A.P."/>
            <person name="Shinohara A."/>
            <person name="Yoshida Y."/>
            <person name="Fujiwara M."/>
            <person name="Mori M."/>
            <person name="Tomita M."/>
            <person name="Arakawa K."/>
        </authorList>
    </citation>
    <scope>NUCLEOTIDE SEQUENCE [LARGE SCALE GENOMIC DNA]</scope>
</reference>
<organism evidence="1 2">
    <name type="scientific">Araneus ventricosus</name>
    <name type="common">Orbweaver spider</name>
    <name type="synonym">Epeira ventricosa</name>
    <dbReference type="NCBI Taxonomy" id="182803"/>
    <lineage>
        <taxon>Eukaryota</taxon>
        <taxon>Metazoa</taxon>
        <taxon>Ecdysozoa</taxon>
        <taxon>Arthropoda</taxon>
        <taxon>Chelicerata</taxon>
        <taxon>Arachnida</taxon>
        <taxon>Araneae</taxon>
        <taxon>Araneomorphae</taxon>
        <taxon>Entelegynae</taxon>
        <taxon>Araneoidea</taxon>
        <taxon>Araneidae</taxon>
        <taxon>Araneus</taxon>
    </lineage>
</organism>
<dbReference type="AlphaFoldDB" id="A0A4Y2J0T3"/>
<evidence type="ECO:0000313" key="1">
    <source>
        <dbReference type="EMBL" id="GBM82776.1"/>
    </source>
</evidence>
<dbReference type="EMBL" id="BGPR01108422">
    <property type="protein sequence ID" value="GBM82776.1"/>
    <property type="molecule type" value="Genomic_DNA"/>
</dbReference>
<keyword evidence="2" id="KW-1185">Reference proteome</keyword>
<proteinExistence type="predicted"/>
<comment type="caution">
    <text evidence="1">The sequence shown here is derived from an EMBL/GenBank/DDBJ whole genome shotgun (WGS) entry which is preliminary data.</text>
</comment>
<accession>A0A4Y2J0T3</accession>
<protein>
    <submittedName>
        <fullName evidence="1">Uncharacterized protein</fullName>
    </submittedName>
</protein>
<dbReference type="Proteomes" id="UP000499080">
    <property type="component" value="Unassembled WGS sequence"/>
</dbReference>
<evidence type="ECO:0000313" key="2">
    <source>
        <dbReference type="Proteomes" id="UP000499080"/>
    </source>
</evidence>
<sequence>MPRCPKQLSAKSTATVFFPDRVGLQQAKTKYEMYIAMNKFYSRSVNSFSICSSSQSKVYDLGFYLIVRNDCSSLIGQVLELLEVIGFHAQTFAIFPDSFAFCSVLSLRDK</sequence>
<name>A0A4Y2J0T3_ARAVE</name>